<name>U3ASH5_9VIBR</name>
<keyword evidence="1" id="KW-1133">Transmembrane helix</keyword>
<reference evidence="2 3" key="1">
    <citation type="submission" date="2013-09" db="EMBL/GenBank/DDBJ databases">
        <title>Whole genome shotgun sequence of Vibrio azureus NBRC 104587.</title>
        <authorList>
            <person name="Isaki S."/>
            <person name="Hosoyama A."/>
            <person name="Numata M."/>
            <person name="Hashimoto M."/>
            <person name="Hosoyama Y."/>
            <person name="Tsuchikane K."/>
            <person name="Noguchi M."/>
            <person name="Hirakata S."/>
            <person name="Ichikawa N."/>
            <person name="Ohji S."/>
            <person name="Yamazoe A."/>
            <person name="Fujita N."/>
        </authorList>
    </citation>
    <scope>NUCLEOTIDE SEQUENCE [LARGE SCALE GENOMIC DNA]</scope>
    <source>
        <strain evidence="2 3">NBRC 104587</strain>
    </source>
</reference>
<feature type="transmembrane region" description="Helical" evidence="1">
    <location>
        <begin position="48"/>
        <end position="67"/>
    </location>
</feature>
<dbReference type="Pfam" id="PF11190">
    <property type="entry name" value="DUF2976"/>
    <property type="match status" value="1"/>
</dbReference>
<dbReference type="Proteomes" id="UP000016567">
    <property type="component" value="Unassembled WGS sequence"/>
</dbReference>
<feature type="transmembrane region" description="Helical" evidence="1">
    <location>
        <begin position="88"/>
        <end position="106"/>
    </location>
</feature>
<keyword evidence="1" id="KW-0812">Transmembrane</keyword>
<keyword evidence="1" id="KW-0472">Membrane</keyword>
<comment type="caution">
    <text evidence="2">The sequence shown here is derived from an EMBL/GenBank/DDBJ whole genome shotgun (WGS) entry which is preliminary data.</text>
</comment>
<dbReference type="STRING" id="1219077.VAZ01S_039_00270"/>
<evidence type="ECO:0008006" key="4">
    <source>
        <dbReference type="Google" id="ProtNLM"/>
    </source>
</evidence>
<dbReference type="RefSeq" id="WP_021709952.1">
    <property type="nucleotide sequence ID" value="NZ_BATL01000039.1"/>
</dbReference>
<evidence type="ECO:0000313" key="2">
    <source>
        <dbReference type="EMBL" id="GAD76202.1"/>
    </source>
</evidence>
<dbReference type="AlphaFoldDB" id="U3ASH5"/>
<gene>
    <name evidence="2" type="ORF">VAZ01S_039_00270</name>
</gene>
<accession>U3ASH5</accession>
<organism evidence="2 3">
    <name type="scientific">Vibrio azureus NBRC 104587</name>
    <dbReference type="NCBI Taxonomy" id="1219077"/>
    <lineage>
        <taxon>Bacteria</taxon>
        <taxon>Pseudomonadati</taxon>
        <taxon>Pseudomonadota</taxon>
        <taxon>Gammaproteobacteria</taxon>
        <taxon>Vibrionales</taxon>
        <taxon>Vibrionaceae</taxon>
        <taxon>Vibrio</taxon>
    </lineage>
</organism>
<dbReference type="InterPro" id="IPR021356">
    <property type="entry name" value="Integr_conj_element_PFL4702"/>
</dbReference>
<proteinExistence type="predicted"/>
<dbReference type="EMBL" id="BATL01000039">
    <property type="protein sequence ID" value="GAD76202.1"/>
    <property type="molecule type" value="Genomic_DNA"/>
</dbReference>
<evidence type="ECO:0000313" key="3">
    <source>
        <dbReference type="Proteomes" id="UP000016567"/>
    </source>
</evidence>
<dbReference type="eggNOG" id="ENOG5031N9Z">
    <property type="taxonomic scope" value="Bacteria"/>
</dbReference>
<keyword evidence="3" id="KW-1185">Reference proteome</keyword>
<protein>
    <recommendedName>
        <fullName evidence="4">Integrating conjugative element membrane protein</fullName>
    </recommendedName>
</protein>
<evidence type="ECO:0000256" key="1">
    <source>
        <dbReference type="SAM" id="Phobius"/>
    </source>
</evidence>
<sequence>MKPSLFSRILISAPFLLPVSQVWANIPENQKPSKGGSNNLLTLIFQYAYDIALYGGSIFLAGSALYLMAHLWDLYSKTKDKQATKKDLLTDAVLGAVLLLLSIWGLNYGLDLLGDV</sequence>